<dbReference type="Proteomes" id="UP000178912">
    <property type="component" value="Unassembled WGS sequence"/>
</dbReference>
<feature type="region of interest" description="Disordered" evidence="1">
    <location>
        <begin position="17"/>
        <end position="38"/>
    </location>
</feature>
<sequence>MYTRGFMVVFNKFDEERSASRAGNTSTITQGLDPYSIS</sequence>
<feature type="compositionally biased region" description="Polar residues" evidence="1">
    <location>
        <begin position="21"/>
        <end position="30"/>
    </location>
</feature>
<keyword evidence="3" id="KW-1185">Reference proteome</keyword>
<accession>A0A1E1LU01</accession>
<evidence type="ECO:0000313" key="2">
    <source>
        <dbReference type="EMBL" id="CZT13983.1"/>
    </source>
</evidence>
<name>A0A1E1LU01_9HELO</name>
<reference evidence="3" key="1">
    <citation type="submission" date="2016-03" db="EMBL/GenBank/DDBJ databases">
        <authorList>
            <person name="Guldener U."/>
        </authorList>
    </citation>
    <scope>NUCLEOTIDE SEQUENCE [LARGE SCALE GENOMIC DNA]</scope>
    <source>
        <strain evidence="3">04CH-RAC-A.6.1</strain>
    </source>
</reference>
<dbReference type="AlphaFoldDB" id="A0A1E1LU01"/>
<gene>
    <name evidence="2" type="ORF">RAG0_17746</name>
</gene>
<evidence type="ECO:0000313" key="3">
    <source>
        <dbReference type="Proteomes" id="UP000178912"/>
    </source>
</evidence>
<dbReference type="EMBL" id="FJUX01000322">
    <property type="protein sequence ID" value="CZT13983.1"/>
    <property type="molecule type" value="Genomic_DNA"/>
</dbReference>
<organism evidence="2 3">
    <name type="scientific">Rhynchosporium agropyri</name>
    <dbReference type="NCBI Taxonomy" id="914238"/>
    <lineage>
        <taxon>Eukaryota</taxon>
        <taxon>Fungi</taxon>
        <taxon>Dikarya</taxon>
        <taxon>Ascomycota</taxon>
        <taxon>Pezizomycotina</taxon>
        <taxon>Leotiomycetes</taxon>
        <taxon>Helotiales</taxon>
        <taxon>Ploettnerulaceae</taxon>
        <taxon>Rhynchosporium</taxon>
    </lineage>
</organism>
<proteinExistence type="predicted"/>
<evidence type="ECO:0000256" key="1">
    <source>
        <dbReference type="SAM" id="MobiDB-lite"/>
    </source>
</evidence>
<protein>
    <submittedName>
        <fullName evidence="2">Uncharacterized protein</fullName>
    </submittedName>
</protein>